<keyword evidence="4" id="KW-1185">Reference proteome</keyword>
<comment type="similarity">
    <text evidence="1">Belongs to the UPF0065 (bug) family.</text>
</comment>
<dbReference type="PANTHER" id="PTHR42928:SF5">
    <property type="entry name" value="BLR1237 PROTEIN"/>
    <property type="match status" value="1"/>
</dbReference>
<dbReference type="EMBL" id="LT670849">
    <property type="protein sequence ID" value="SHN76956.1"/>
    <property type="molecule type" value="Genomic_DNA"/>
</dbReference>
<evidence type="ECO:0000256" key="1">
    <source>
        <dbReference type="ARBA" id="ARBA00006987"/>
    </source>
</evidence>
<evidence type="ECO:0000313" key="4">
    <source>
        <dbReference type="Proteomes" id="UP000184096"/>
    </source>
</evidence>
<dbReference type="PIRSF" id="PIRSF017082">
    <property type="entry name" value="YflP"/>
    <property type="match status" value="1"/>
</dbReference>
<reference evidence="4" key="1">
    <citation type="submission" date="2016-11" db="EMBL/GenBank/DDBJ databases">
        <authorList>
            <person name="Varghese N."/>
            <person name="Submissions S."/>
        </authorList>
    </citation>
    <scope>NUCLEOTIDE SEQUENCE [LARGE SCALE GENOMIC DNA]</scope>
    <source>
        <strain evidence="4">GAS401</strain>
    </source>
</reference>
<evidence type="ECO:0000256" key="2">
    <source>
        <dbReference type="SAM" id="SignalP"/>
    </source>
</evidence>
<dbReference type="SUPFAM" id="SSF53850">
    <property type="entry name" value="Periplasmic binding protein-like II"/>
    <property type="match status" value="1"/>
</dbReference>
<organism evidence="3 4">
    <name type="scientific">Bradyrhizobium erythrophlei</name>
    <dbReference type="NCBI Taxonomy" id="1437360"/>
    <lineage>
        <taxon>Bacteria</taxon>
        <taxon>Pseudomonadati</taxon>
        <taxon>Pseudomonadota</taxon>
        <taxon>Alphaproteobacteria</taxon>
        <taxon>Hyphomicrobiales</taxon>
        <taxon>Nitrobacteraceae</taxon>
        <taxon>Bradyrhizobium</taxon>
    </lineage>
</organism>
<sequence length="328" mass="34384">MRSQLTIFLVAMGIASAGISSAALAQAWPQRPVTVIVPFAAGGNTDGIARMTAQRLGAAFGKPFIVENRPGASGAIAAELSKRAAPDGYTLFVAALPVMAIVPAMSKVRYDPQKDFAPISNIATNSFALVVNKDIPVKTLPEFVDYVRAHNGELSYGSAGIGSLNHLSMVLFLKRAGLEMVHVSYKGNAPALTDVMAGHVMAMFSNLSDALAQANGGTVRMLAISSEARSPLAPNVPTVSESGYPNFNVLTWNGLMAPAGTPQDIIDKVAREVGAAVKDPKFASQLADYGVDPLGNTPAEYKAMLAKDIPVWTEALDAAGVKQEDDAK</sequence>
<dbReference type="AlphaFoldDB" id="A0A1M7U1V2"/>
<accession>A0A1M7U1V2</accession>
<name>A0A1M7U1V2_9BRAD</name>
<dbReference type="Gene3D" id="3.40.190.10">
    <property type="entry name" value="Periplasmic binding protein-like II"/>
    <property type="match status" value="1"/>
</dbReference>
<dbReference type="Gene3D" id="3.40.190.150">
    <property type="entry name" value="Bordetella uptake gene, domain 1"/>
    <property type="match status" value="1"/>
</dbReference>
<protein>
    <submittedName>
        <fullName evidence="3">Tripartite-type tricarboxylate transporter, receptor component TctC</fullName>
    </submittedName>
</protein>
<feature type="signal peptide" evidence="2">
    <location>
        <begin position="1"/>
        <end position="25"/>
    </location>
</feature>
<dbReference type="InterPro" id="IPR005064">
    <property type="entry name" value="BUG"/>
</dbReference>
<evidence type="ECO:0000313" key="3">
    <source>
        <dbReference type="EMBL" id="SHN76956.1"/>
    </source>
</evidence>
<feature type="chain" id="PRO_5012703625" evidence="2">
    <location>
        <begin position="26"/>
        <end position="328"/>
    </location>
</feature>
<dbReference type="PANTHER" id="PTHR42928">
    <property type="entry name" value="TRICARBOXYLATE-BINDING PROTEIN"/>
    <property type="match status" value="1"/>
</dbReference>
<gene>
    <name evidence="3" type="ORF">SAMN05444170_3343</name>
</gene>
<keyword evidence="3" id="KW-0675">Receptor</keyword>
<dbReference type="RefSeq" id="WP_172806032.1">
    <property type="nucleotide sequence ID" value="NZ_LT670849.1"/>
</dbReference>
<dbReference type="CDD" id="cd07012">
    <property type="entry name" value="PBP2_Bug_TTT"/>
    <property type="match status" value="1"/>
</dbReference>
<proteinExistence type="inferred from homology"/>
<dbReference type="Proteomes" id="UP000184096">
    <property type="component" value="Chromosome I"/>
</dbReference>
<keyword evidence="2" id="KW-0732">Signal</keyword>
<dbReference type="Pfam" id="PF03401">
    <property type="entry name" value="TctC"/>
    <property type="match status" value="1"/>
</dbReference>
<dbReference type="InterPro" id="IPR042100">
    <property type="entry name" value="Bug_dom1"/>
</dbReference>